<dbReference type="Proteomes" id="UP000018554">
    <property type="component" value="Unassembled WGS sequence"/>
</dbReference>
<feature type="region of interest" description="Disordered" evidence="1">
    <location>
        <begin position="28"/>
        <end position="49"/>
    </location>
</feature>
<feature type="compositionally biased region" description="Low complexity" evidence="1">
    <location>
        <begin position="28"/>
        <end position="37"/>
    </location>
</feature>
<comment type="caution">
    <text evidence="3">The sequence shown here is derived from an EMBL/GenBank/DDBJ whole genome shotgun (WGS) entry which is preliminary data.</text>
</comment>
<feature type="transmembrane region" description="Helical" evidence="2">
    <location>
        <begin position="6"/>
        <end position="24"/>
    </location>
</feature>
<keyword evidence="2" id="KW-1133">Transmembrane helix</keyword>
<name>V7ICH4_EIKCO</name>
<dbReference type="HOGENOM" id="CLU_3135155_0_0_4"/>
<accession>V7ICH4</accession>
<gene>
    <name evidence="3" type="ORF">HMPREF1177_01631</name>
</gene>
<evidence type="ECO:0000313" key="4">
    <source>
        <dbReference type="Proteomes" id="UP000018554"/>
    </source>
</evidence>
<proteinExistence type="predicted"/>
<organism evidence="3 4">
    <name type="scientific">Eikenella corrodens CC92I</name>
    <dbReference type="NCBI Taxonomy" id="1073362"/>
    <lineage>
        <taxon>Bacteria</taxon>
        <taxon>Pseudomonadati</taxon>
        <taxon>Pseudomonadota</taxon>
        <taxon>Betaproteobacteria</taxon>
        <taxon>Neisseriales</taxon>
        <taxon>Neisseriaceae</taxon>
        <taxon>Eikenella</taxon>
    </lineage>
</organism>
<dbReference type="PATRIC" id="fig|1073362.3.peg.1863"/>
<dbReference type="AlphaFoldDB" id="V7ICH4"/>
<dbReference type="EMBL" id="AZGQ01000010">
    <property type="protein sequence ID" value="ETA83049.1"/>
    <property type="molecule type" value="Genomic_DNA"/>
</dbReference>
<keyword evidence="2" id="KW-0812">Transmembrane</keyword>
<protein>
    <submittedName>
        <fullName evidence="3">Uncharacterized protein</fullName>
    </submittedName>
</protein>
<feature type="compositionally biased region" description="Gly residues" evidence="1">
    <location>
        <begin position="38"/>
        <end position="49"/>
    </location>
</feature>
<evidence type="ECO:0000256" key="1">
    <source>
        <dbReference type="SAM" id="MobiDB-lite"/>
    </source>
</evidence>
<keyword evidence="4" id="KW-1185">Reference proteome</keyword>
<sequence>MSRNTYLIFSIIAMLASTFYNYSFMGSSSGSRSYNGSRVGGGYSSGWHK</sequence>
<evidence type="ECO:0000313" key="3">
    <source>
        <dbReference type="EMBL" id="ETA83049.1"/>
    </source>
</evidence>
<reference evidence="3 4" key="1">
    <citation type="submission" date="2013-11" db="EMBL/GenBank/DDBJ databases">
        <title>The Genome Sequence of Eikenella corrodens CC92I.</title>
        <authorList>
            <consortium name="The Broad Institute Genomics Platform"/>
            <person name="Earl A."/>
            <person name="Allen-Vercoe E."/>
            <person name="Daigneault M."/>
            <person name="Young S.K."/>
            <person name="Zeng Q."/>
            <person name="Gargeya S."/>
            <person name="Fitzgerald M."/>
            <person name="Abouelleil A."/>
            <person name="Alvarado L."/>
            <person name="Chapman S.B."/>
            <person name="Gainer-Dewar J."/>
            <person name="Goldberg J."/>
            <person name="Griggs A."/>
            <person name="Gujja S."/>
            <person name="Hansen M."/>
            <person name="Howarth C."/>
            <person name="Imamovic A."/>
            <person name="Ireland A."/>
            <person name="Larimer J."/>
            <person name="McCowan C."/>
            <person name="Murphy C."/>
            <person name="Pearson M."/>
            <person name="Poon T.W."/>
            <person name="Priest M."/>
            <person name="Roberts A."/>
            <person name="Saif S."/>
            <person name="Shea T."/>
            <person name="Sykes S."/>
            <person name="Wortman J."/>
            <person name="Nusbaum C."/>
            <person name="Birren B."/>
        </authorList>
    </citation>
    <scope>NUCLEOTIDE SEQUENCE [LARGE SCALE GENOMIC DNA]</scope>
    <source>
        <strain evidence="3 4">CC92I</strain>
    </source>
</reference>
<keyword evidence="2" id="KW-0472">Membrane</keyword>
<evidence type="ECO:0000256" key="2">
    <source>
        <dbReference type="SAM" id="Phobius"/>
    </source>
</evidence>